<protein>
    <recommendedName>
        <fullName evidence="2">Protein kinase domain-containing protein</fullName>
    </recommendedName>
</protein>
<dbReference type="InterPro" id="IPR045269">
    <property type="entry name" value="Atg1-like"/>
</dbReference>
<dbReference type="Pfam" id="PF00069">
    <property type="entry name" value="Pkinase"/>
    <property type="match status" value="1"/>
</dbReference>
<dbReference type="GO" id="GO:0005524">
    <property type="term" value="F:ATP binding"/>
    <property type="evidence" value="ECO:0007669"/>
    <property type="project" value="InterPro"/>
</dbReference>
<accession>A0AAD1YA08</accession>
<feature type="compositionally biased region" description="Basic and acidic residues" evidence="1">
    <location>
        <begin position="441"/>
        <end position="452"/>
    </location>
</feature>
<dbReference type="PANTHER" id="PTHR24348">
    <property type="entry name" value="SERINE/THREONINE-PROTEIN KINASE UNC-51-RELATED"/>
    <property type="match status" value="1"/>
</dbReference>
<sequence length="627" mass="71047">MEENKGKIVGNYKLDEELGKGAYGQVFLCRIREEQSIDPLVRDRMRLGRKVACKMISVKRIHHRVRKYLLQEINLMLNLRHDNILNCLEVTKSTNNIYLFIELCNGGDLKRLLKVKGGRVEEDLAFTIALQIAKGLKYLNVQEVIHRDLKLDNIMINFPGQQKSKRVKQKYLEEFDPSNEDIEVIIGDLGFARSLATNDLTTSYCGTPVNMAPEIMQGDKYNSKVDIWSFGTIFYELVVGFPPFYGKDHQDLAERIGKGDYGIPFGIDLSPECIDFIENCLQFDPDRRMTHNEMLNHPFLKGEKLESFPEIPKKSSKKTKVKISPFASFDLNHKNAYMLNIHKFCISKREEEEEKKEETHQPDGKKKKSKNKDKEHKKKPSAQSDISDDFDLMSDFSSDLDKSKPKKDKSKPNNRWRDKKKDPKNESSSSLSSLSSSLSSDNHEEPKKETSVKKSSAKRVKESQGKNEAKPPSQKTTGEIPSSKKESVLKSALSGSGIADSEDPAFQSMLKSEQNEDGKNGEEIDLSKEPKSVVTSESRSPKKARVATSKIDKTLEQNDPDLSSSDDELGATAKIQKPPKKSKKIKKSIKIEMSSESDFEIIGTGKSELKVLSSEEYSKFMKVKPKV</sequence>
<reference evidence="3" key="1">
    <citation type="submission" date="2023-07" db="EMBL/GenBank/DDBJ databases">
        <authorList>
            <consortium name="AG Swart"/>
            <person name="Singh M."/>
            <person name="Singh A."/>
            <person name="Seah K."/>
            <person name="Emmerich C."/>
        </authorList>
    </citation>
    <scope>NUCLEOTIDE SEQUENCE</scope>
    <source>
        <strain evidence="3">DP1</strain>
    </source>
</reference>
<dbReference type="SMART" id="SM00220">
    <property type="entry name" value="S_TKc"/>
    <property type="match status" value="1"/>
</dbReference>
<dbReference type="Proteomes" id="UP001295684">
    <property type="component" value="Unassembled WGS sequence"/>
</dbReference>
<dbReference type="InterPro" id="IPR000719">
    <property type="entry name" value="Prot_kinase_dom"/>
</dbReference>
<dbReference type="PROSITE" id="PS50011">
    <property type="entry name" value="PROTEIN_KINASE_DOM"/>
    <property type="match status" value="1"/>
</dbReference>
<dbReference type="EMBL" id="CAMPGE010029372">
    <property type="protein sequence ID" value="CAI2386836.1"/>
    <property type="molecule type" value="Genomic_DNA"/>
</dbReference>
<feature type="compositionally biased region" description="Basic residues" evidence="1">
    <location>
        <begin position="577"/>
        <end position="588"/>
    </location>
</feature>
<comment type="caution">
    <text evidence="3">The sequence shown here is derived from an EMBL/GenBank/DDBJ whole genome shotgun (WGS) entry which is preliminary data.</text>
</comment>
<organism evidence="3 4">
    <name type="scientific">Euplotes crassus</name>
    <dbReference type="NCBI Taxonomy" id="5936"/>
    <lineage>
        <taxon>Eukaryota</taxon>
        <taxon>Sar</taxon>
        <taxon>Alveolata</taxon>
        <taxon>Ciliophora</taxon>
        <taxon>Intramacronucleata</taxon>
        <taxon>Spirotrichea</taxon>
        <taxon>Hypotrichia</taxon>
        <taxon>Euplotida</taxon>
        <taxon>Euplotidae</taxon>
        <taxon>Moneuplotes</taxon>
    </lineage>
</organism>
<evidence type="ECO:0000259" key="2">
    <source>
        <dbReference type="PROSITE" id="PS50011"/>
    </source>
</evidence>
<dbReference type="GO" id="GO:0005737">
    <property type="term" value="C:cytoplasm"/>
    <property type="evidence" value="ECO:0007669"/>
    <property type="project" value="TreeGrafter"/>
</dbReference>
<dbReference type="GO" id="GO:0004674">
    <property type="term" value="F:protein serine/threonine kinase activity"/>
    <property type="evidence" value="ECO:0007669"/>
    <property type="project" value="InterPro"/>
</dbReference>
<feature type="compositionally biased region" description="Low complexity" evidence="1">
    <location>
        <begin position="427"/>
        <end position="440"/>
    </location>
</feature>
<gene>
    <name evidence="3" type="ORF">ECRASSUSDP1_LOCUS28461</name>
</gene>
<evidence type="ECO:0000313" key="4">
    <source>
        <dbReference type="Proteomes" id="UP001295684"/>
    </source>
</evidence>
<feature type="compositionally biased region" description="Basic residues" evidence="1">
    <location>
        <begin position="365"/>
        <end position="380"/>
    </location>
</feature>
<dbReference type="InterPro" id="IPR008271">
    <property type="entry name" value="Ser/Thr_kinase_AS"/>
</dbReference>
<feature type="compositionally biased region" description="Basic residues" evidence="1">
    <location>
        <begin position="404"/>
        <end position="414"/>
    </location>
</feature>
<dbReference type="SUPFAM" id="SSF56112">
    <property type="entry name" value="Protein kinase-like (PK-like)"/>
    <property type="match status" value="1"/>
</dbReference>
<keyword evidence="4" id="KW-1185">Reference proteome</keyword>
<dbReference type="AlphaFoldDB" id="A0AAD1YA08"/>
<feature type="compositionally biased region" description="Basic and acidic residues" evidence="1">
    <location>
        <begin position="513"/>
        <end position="531"/>
    </location>
</feature>
<dbReference type="Gene3D" id="3.30.200.20">
    <property type="entry name" value="Phosphorylase Kinase, domain 1"/>
    <property type="match status" value="1"/>
</dbReference>
<dbReference type="GO" id="GO:0010506">
    <property type="term" value="P:regulation of autophagy"/>
    <property type="evidence" value="ECO:0007669"/>
    <property type="project" value="InterPro"/>
</dbReference>
<feature type="compositionally biased region" description="Basic and acidic residues" evidence="1">
    <location>
        <begin position="459"/>
        <end position="469"/>
    </location>
</feature>
<dbReference type="InterPro" id="IPR011009">
    <property type="entry name" value="Kinase-like_dom_sf"/>
</dbReference>
<name>A0AAD1YA08_EUPCR</name>
<dbReference type="Gene3D" id="1.10.510.10">
    <property type="entry name" value="Transferase(Phosphotransferase) domain 1"/>
    <property type="match status" value="1"/>
</dbReference>
<feature type="compositionally biased region" description="Basic and acidic residues" evidence="1">
    <location>
        <begin position="415"/>
        <end position="425"/>
    </location>
</feature>
<evidence type="ECO:0000256" key="1">
    <source>
        <dbReference type="SAM" id="MobiDB-lite"/>
    </source>
</evidence>
<dbReference type="PROSITE" id="PS00108">
    <property type="entry name" value="PROTEIN_KINASE_ST"/>
    <property type="match status" value="1"/>
</dbReference>
<feature type="domain" description="Protein kinase" evidence="2">
    <location>
        <begin position="12"/>
        <end position="300"/>
    </location>
</feature>
<proteinExistence type="predicted"/>
<evidence type="ECO:0000313" key="3">
    <source>
        <dbReference type="EMBL" id="CAI2386836.1"/>
    </source>
</evidence>
<feature type="region of interest" description="Disordered" evidence="1">
    <location>
        <begin position="351"/>
        <end position="588"/>
    </location>
</feature>